<dbReference type="EMBL" id="JAUTXY010000005">
    <property type="protein sequence ID" value="MEE2058381.1"/>
    <property type="molecule type" value="Genomic_DNA"/>
</dbReference>
<keyword evidence="2" id="KW-1133">Transmembrane helix</keyword>
<feature type="region of interest" description="Disordered" evidence="1">
    <location>
        <begin position="346"/>
        <end position="393"/>
    </location>
</feature>
<gene>
    <name evidence="3" type="ORF">Q7514_12705</name>
</gene>
<feature type="transmembrane region" description="Helical" evidence="2">
    <location>
        <begin position="54"/>
        <end position="75"/>
    </location>
</feature>
<feature type="transmembrane region" description="Helical" evidence="2">
    <location>
        <begin position="265"/>
        <end position="288"/>
    </location>
</feature>
<organism evidence="3 4">
    <name type="scientific">Rhodococcus artemisiae</name>
    <dbReference type="NCBI Taxonomy" id="714159"/>
    <lineage>
        <taxon>Bacteria</taxon>
        <taxon>Bacillati</taxon>
        <taxon>Actinomycetota</taxon>
        <taxon>Actinomycetes</taxon>
        <taxon>Mycobacteriales</taxon>
        <taxon>Nocardiaceae</taxon>
        <taxon>Rhodococcus</taxon>
    </lineage>
</organism>
<keyword evidence="4" id="KW-1185">Reference proteome</keyword>
<keyword evidence="2" id="KW-0812">Transmembrane</keyword>
<name>A0ABU7LA07_9NOCA</name>
<protein>
    <submittedName>
        <fullName evidence="3">Uncharacterized protein</fullName>
    </submittedName>
</protein>
<evidence type="ECO:0000313" key="4">
    <source>
        <dbReference type="Proteomes" id="UP001336020"/>
    </source>
</evidence>
<proteinExistence type="predicted"/>
<feature type="transmembrane region" description="Helical" evidence="2">
    <location>
        <begin position="21"/>
        <end position="42"/>
    </location>
</feature>
<accession>A0ABU7LA07</accession>
<evidence type="ECO:0000256" key="1">
    <source>
        <dbReference type="SAM" id="MobiDB-lite"/>
    </source>
</evidence>
<dbReference type="RefSeq" id="WP_330133630.1">
    <property type="nucleotide sequence ID" value="NZ_JAUTXY010000005.1"/>
</dbReference>
<dbReference type="Proteomes" id="UP001336020">
    <property type="component" value="Unassembled WGS sequence"/>
</dbReference>
<evidence type="ECO:0000256" key="2">
    <source>
        <dbReference type="SAM" id="Phobius"/>
    </source>
</evidence>
<comment type="caution">
    <text evidence="3">The sequence shown here is derived from an EMBL/GenBank/DDBJ whole genome shotgun (WGS) entry which is preliminary data.</text>
</comment>
<feature type="transmembrane region" description="Helical" evidence="2">
    <location>
        <begin position="82"/>
        <end position="103"/>
    </location>
</feature>
<evidence type="ECO:0000313" key="3">
    <source>
        <dbReference type="EMBL" id="MEE2058381.1"/>
    </source>
</evidence>
<sequence>MAASSKNPQGRVLRTAYGSSYAEAFLVIAIITILVTRLYLALTGYPQVGGATLHIAHALYGGAAMMAALLIGWLFLGFGPRVLAVVVGGIGFGLLLDEIGKFVTKDNDYFYGPSAEIMYVLIVLVLVANRLIRIARPPTAAEYLANAAAIAADGLAGGIPPHRREAAARMLDEAQKLGSAPNAVAGIRMILDSAGHRDDRIESGKRFAVGLIPGFFRSPRWVPIVGWLMVLAAAVGVVFGVVQLVSGGVHVDTDDVRIEIDRMGITGGILFVSASITLLMALPAMIAVHRRDSLRALRTVRTAALIFTALNALANFATSGFGALPTLALGLFTMAVLSHHISMRTEESARSAEPPDSAIGRVVGHRFDTGHSHRKDDNVQDDEQNHEDHPDHQ</sequence>
<feature type="compositionally biased region" description="Basic and acidic residues" evidence="1">
    <location>
        <begin position="365"/>
        <end position="378"/>
    </location>
</feature>
<feature type="transmembrane region" description="Helical" evidence="2">
    <location>
        <begin position="224"/>
        <end position="245"/>
    </location>
</feature>
<keyword evidence="2" id="KW-0472">Membrane</keyword>
<feature type="transmembrane region" description="Helical" evidence="2">
    <location>
        <begin position="300"/>
        <end position="317"/>
    </location>
</feature>
<reference evidence="3 4" key="1">
    <citation type="submission" date="2023-07" db="EMBL/GenBank/DDBJ databases">
        <authorList>
            <person name="Girao M."/>
            <person name="Carvalho M.F."/>
        </authorList>
    </citation>
    <scope>NUCLEOTIDE SEQUENCE [LARGE SCALE GENOMIC DNA]</scope>
    <source>
        <strain evidence="3 4">YIM65754</strain>
    </source>
</reference>
<feature type="transmembrane region" description="Helical" evidence="2">
    <location>
        <begin position="109"/>
        <end position="128"/>
    </location>
</feature>